<keyword evidence="4" id="KW-0509">mRNA transport</keyword>
<evidence type="ECO:0000313" key="11">
    <source>
        <dbReference type="Proteomes" id="UP000422736"/>
    </source>
</evidence>
<comment type="subcellular location">
    <subcellularLocation>
        <location evidence="1">Nucleus envelope</location>
    </subcellularLocation>
</comment>
<reference evidence="10 11" key="1">
    <citation type="submission" date="2016-03" db="EMBL/GenBank/DDBJ databases">
        <title>How can Kluyveromyces marxianus grow so fast - potential evolutionary course in Saccharomyces Complex revealed by comparative genomics.</title>
        <authorList>
            <person name="Mo W."/>
            <person name="Lu W."/>
            <person name="Yang X."/>
            <person name="Qi J."/>
            <person name="Lv H."/>
        </authorList>
    </citation>
    <scope>NUCLEOTIDE SEQUENCE [LARGE SCALE GENOMIC DNA]</scope>
    <source>
        <strain evidence="10 11">FIM1</strain>
    </source>
</reference>
<gene>
    <name evidence="10" type="primary">NUP133</name>
    <name evidence="10" type="ORF">FIM1_426</name>
</gene>
<dbReference type="InterPro" id="IPR014908">
    <property type="entry name" value="Nucleoporin_Nup133/Nup155_N"/>
</dbReference>
<evidence type="ECO:0000256" key="7">
    <source>
        <dbReference type="ARBA" id="ARBA00023242"/>
    </source>
</evidence>
<keyword evidence="7" id="KW-0539">Nucleus</keyword>
<dbReference type="PANTHER" id="PTHR13405">
    <property type="entry name" value="NUCLEAR PORE COMPLEX PROTEIN NUP133"/>
    <property type="match status" value="1"/>
</dbReference>
<keyword evidence="3" id="KW-0813">Transport</keyword>
<dbReference type="InterPro" id="IPR015943">
    <property type="entry name" value="WD40/YVTN_repeat-like_dom_sf"/>
</dbReference>
<evidence type="ECO:0000256" key="5">
    <source>
        <dbReference type="ARBA" id="ARBA00022927"/>
    </source>
</evidence>
<evidence type="ECO:0000259" key="8">
    <source>
        <dbReference type="Pfam" id="PF03177"/>
    </source>
</evidence>
<organism evidence="10 11">
    <name type="scientific">Kluyveromyces marxianus</name>
    <name type="common">Yeast</name>
    <name type="synonym">Candida kefyr</name>
    <dbReference type="NCBI Taxonomy" id="4911"/>
    <lineage>
        <taxon>Eukaryota</taxon>
        <taxon>Fungi</taxon>
        <taxon>Dikarya</taxon>
        <taxon>Ascomycota</taxon>
        <taxon>Saccharomycotina</taxon>
        <taxon>Saccharomycetes</taxon>
        <taxon>Saccharomycetales</taxon>
        <taxon>Saccharomycetaceae</taxon>
        <taxon>Kluyveromyces</taxon>
    </lineage>
</organism>
<keyword evidence="6" id="KW-0811">Translocation</keyword>
<evidence type="ECO:0000256" key="3">
    <source>
        <dbReference type="ARBA" id="ARBA00022448"/>
    </source>
</evidence>
<evidence type="ECO:0000256" key="1">
    <source>
        <dbReference type="ARBA" id="ARBA00004259"/>
    </source>
</evidence>
<keyword evidence="5" id="KW-0653">Protein transport</keyword>
<sequence>MTQLFQLRKELSVPAAEESVISVEESTIGSSGTNRQFSNEQVITENGKYKVSRLAPSLGFLPQGEELGCSIDAKSGYALCCDCENVYVWPYASSETHPSFLRIPLHQKEYETWSKPPLCCFTWPSVLERDMKANPGLFLVNVKSGEIQFYEDVDAVSQVASFITQSRYHTASMKLRDGEYVESLVNAEPAGVVLSTNYGRVELYTIRDSSGKPHVSLKQTIIKCQVGIFLSMSKPKRVVSMKVGEISGKGERLVSILTQGGQFQVWNLSSIGNCYKRININVLSEISQTVLEHFPLATSSLQLLDCHPLAGDKTAYLFLSCVSENHNTYYLLSTLIFDEDTNSFAIFSSYRLNTYTRPLVDDTFASSIHLPRLVVPSAYTSENLPITSVYTLFADATVLTQTSSKLDSNYPFKRRWEDILQFNKDMRIAGYDCDTNGLYITDASTCTLKLETFEKYEKSDFQEVRFIKSHVDQFIYFGGNSSEALLDFNLPENLDLQIQEIETDIQMSSDEIKYALSNHIPPVANNVTRHLKIRSELFERLLIFVAHNFLNQMSAQFKLDLISDFETIKCIEKLYTLLPEQPETIKKAWSTVLGEFNFTSDVDFVTDGISKIPQIIGALLKQLNASIETTRDPKLKIQIVKFINEIIYHSTLEECENNYRYGLFQMSADEMSKNIPWFTTNEIIQTLNDTFFLIHHAVEDSSMKTDLMPNEEHENLLLLVKSLYYMIKQITMWISFNGISDSTYKKFFDDNHLLWNRVLRDINKSQDSILITDFYQDLEGLVETLETLPRITAFSLYNEYFQKYGYIFAKALFTYYIKAGKWDALYETFGESNSDFLEQYFEEFPEYGKVKWIGEIYNNKYNEATATLLTISTGTDSLGQDIKQRQAQLSIAKLSALAAESEEGSQVLNDIQTELDLIDGQILLSQEIQESSINPVFKDFQTYQTLFKYLSDAVKRRESLSVPHMIELFTLLNKDTSYGFALSVLAIDRTLPTEVKKFCEHQIWRRCLLSGEDAIKKTLHVFFNQQFYNEHIELPHLNTLTNEATIRDTYLDGLYHNLIDLPLLADDAKREVVLLKESCPDITTIQALIGQANEETGNQCVINYESNTIEKTNLNSF</sequence>
<proteinExistence type="inferred from homology"/>
<feature type="domain" description="Nucleoporin Nup133/Nup155-like C-terminal" evidence="8">
    <location>
        <begin position="795"/>
        <end position="932"/>
    </location>
</feature>
<dbReference type="Pfam" id="PF03177">
    <property type="entry name" value="Nucleoporin_C"/>
    <property type="match status" value="1"/>
</dbReference>
<dbReference type="InterPro" id="IPR007187">
    <property type="entry name" value="Nucleoporin_Nup133/Nup155_C"/>
</dbReference>
<accession>A0ABX6EQR1</accession>
<name>A0ABX6EQR1_KLUMA</name>
<dbReference type="Gene3D" id="2.130.10.10">
    <property type="entry name" value="YVTN repeat-like/Quinoprotein amine dehydrogenase"/>
    <property type="match status" value="1"/>
</dbReference>
<dbReference type="PANTHER" id="PTHR13405:SF11">
    <property type="entry name" value="NUCLEAR PORE COMPLEX PROTEIN NUP133"/>
    <property type="match status" value="1"/>
</dbReference>
<evidence type="ECO:0000256" key="6">
    <source>
        <dbReference type="ARBA" id="ARBA00023010"/>
    </source>
</evidence>
<dbReference type="Pfam" id="PF08801">
    <property type="entry name" value="Nucleoporin_N"/>
    <property type="match status" value="1"/>
</dbReference>
<dbReference type="EMBL" id="CP015054">
    <property type="protein sequence ID" value="QGN13780.1"/>
    <property type="molecule type" value="Genomic_DNA"/>
</dbReference>
<evidence type="ECO:0000256" key="2">
    <source>
        <dbReference type="ARBA" id="ARBA00005569"/>
    </source>
</evidence>
<dbReference type="Gene3D" id="1.20.58.1380">
    <property type="match status" value="1"/>
</dbReference>
<evidence type="ECO:0000313" key="10">
    <source>
        <dbReference type="EMBL" id="QGN13780.1"/>
    </source>
</evidence>
<evidence type="ECO:0000259" key="9">
    <source>
        <dbReference type="Pfam" id="PF08801"/>
    </source>
</evidence>
<dbReference type="Proteomes" id="UP000422736">
    <property type="component" value="Chromosome 1"/>
</dbReference>
<dbReference type="InterPro" id="IPR037624">
    <property type="entry name" value="Nup133-like"/>
</dbReference>
<keyword evidence="11" id="KW-1185">Reference proteome</keyword>
<protein>
    <submittedName>
        <fullName evidence="10">Nucleoporin NUP133</fullName>
    </submittedName>
</protein>
<dbReference type="SUPFAM" id="SSF117289">
    <property type="entry name" value="Nucleoporin domain"/>
    <property type="match status" value="1"/>
</dbReference>
<comment type="similarity">
    <text evidence="2">Belongs to the nucleoporin Nup133 family.</text>
</comment>
<evidence type="ECO:0000256" key="4">
    <source>
        <dbReference type="ARBA" id="ARBA00022816"/>
    </source>
</evidence>
<feature type="domain" description="Nucleoporin Nup133/Nup155-like N-terminal" evidence="9">
    <location>
        <begin position="44"/>
        <end position="434"/>
    </location>
</feature>